<keyword evidence="4" id="KW-1185">Reference proteome</keyword>
<feature type="region of interest" description="Disordered" evidence="1">
    <location>
        <begin position="295"/>
        <end position="333"/>
    </location>
</feature>
<dbReference type="EMBL" id="MBFR01000661">
    <property type="protein sequence ID" value="PVU86504.1"/>
    <property type="molecule type" value="Genomic_DNA"/>
</dbReference>
<feature type="region of interest" description="Disordered" evidence="1">
    <location>
        <begin position="219"/>
        <end position="270"/>
    </location>
</feature>
<evidence type="ECO:0000313" key="3">
    <source>
        <dbReference type="EMBL" id="PVU86504.1"/>
    </source>
</evidence>
<organism evidence="3 4">
    <name type="scientific">Smittium simulii</name>
    <dbReference type="NCBI Taxonomy" id="133385"/>
    <lineage>
        <taxon>Eukaryota</taxon>
        <taxon>Fungi</taxon>
        <taxon>Fungi incertae sedis</taxon>
        <taxon>Zoopagomycota</taxon>
        <taxon>Kickxellomycotina</taxon>
        <taxon>Harpellomycetes</taxon>
        <taxon>Harpellales</taxon>
        <taxon>Legeriomycetaceae</taxon>
        <taxon>Smittium</taxon>
    </lineage>
</organism>
<feature type="signal peptide" evidence="2">
    <location>
        <begin position="1"/>
        <end position="24"/>
    </location>
</feature>
<keyword evidence="2" id="KW-0732">Signal</keyword>
<dbReference type="AlphaFoldDB" id="A0A2T9Y2L9"/>
<feature type="region of interest" description="Disordered" evidence="1">
    <location>
        <begin position="161"/>
        <end position="198"/>
    </location>
</feature>
<feature type="compositionally biased region" description="Polar residues" evidence="1">
    <location>
        <begin position="171"/>
        <end position="184"/>
    </location>
</feature>
<dbReference type="Proteomes" id="UP000245383">
    <property type="component" value="Unassembled WGS sequence"/>
</dbReference>
<evidence type="ECO:0000313" key="4">
    <source>
        <dbReference type="Proteomes" id="UP000245383"/>
    </source>
</evidence>
<evidence type="ECO:0000256" key="1">
    <source>
        <dbReference type="SAM" id="MobiDB-lite"/>
    </source>
</evidence>
<dbReference type="STRING" id="133385.A0A2T9Y2L9"/>
<reference evidence="3 4" key="1">
    <citation type="journal article" date="2018" name="MBio">
        <title>Comparative Genomics Reveals the Core Gene Toolbox for the Fungus-Insect Symbiosis.</title>
        <authorList>
            <person name="Wang Y."/>
            <person name="Stata M."/>
            <person name="Wang W."/>
            <person name="Stajich J.E."/>
            <person name="White M.M."/>
            <person name="Moncalvo J.M."/>
        </authorList>
    </citation>
    <scope>NUCLEOTIDE SEQUENCE [LARGE SCALE GENOMIC DNA]</scope>
    <source>
        <strain evidence="3 4">SWE-8-4</strain>
    </source>
</reference>
<feature type="region of interest" description="Disordered" evidence="1">
    <location>
        <begin position="361"/>
        <end position="407"/>
    </location>
</feature>
<feature type="chain" id="PRO_5015625679" evidence="2">
    <location>
        <begin position="25"/>
        <end position="470"/>
    </location>
</feature>
<protein>
    <submittedName>
        <fullName evidence="3">Uncharacterized protein</fullName>
    </submittedName>
</protein>
<feature type="compositionally biased region" description="Low complexity" evidence="1">
    <location>
        <begin position="454"/>
        <end position="470"/>
    </location>
</feature>
<gene>
    <name evidence="3" type="ORF">BB561_006690</name>
</gene>
<sequence>MKNCSLIGLFSLIVTLTAVPAAMASPYGLGQNPLVELSRNLRNYGNIGVDLTSFIRDKPIGFVGDDITENNNQKIDYENDIPVTPGDSTIIEIADKNANNNGGDSSESSNKDRLYSFLSKINEFSDIINSDNEMPTENLELILDRIFQKNTNQRYITNSDIDDFGTHGDMPTSSNNNCENDSICNKNSGQSSSKQSTPFDENYLTIKLNKILSKINKKTENEYTKHQTSQKNKNKRLGYYNNKPTTNPVTDSRVMSNPSKNSRYGSAINPGINDADIPNLNRNLLYGSASNPGADGGVIPSSSKNPRYGSDILPEADGGVMPNSSKNSRYGSAINPGINDADIPNLNRNLLYGSASNPGADGGVIPSSSKNPRYGSDILPEADGGVMPNSSKNSRYGSAINPGINDADIPNLNRNLLYGSASNPGADGGVIPSSSKNPRYGSDILPEADGGVMPNSSKNSRSSPGSKTNH</sequence>
<feature type="region of interest" description="Disordered" evidence="1">
    <location>
        <begin position="424"/>
        <end position="470"/>
    </location>
</feature>
<feature type="compositionally biased region" description="Low complexity" evidence="1">
    <location>
        <begin position="185"/>
        <end position="196"/>
    </location>
</feature>
<accession>A0A2T9Y2L9</accession>
<evidence type="ECO:0000256" key="2">
    <source>
        <dbReference type="SAM" id="SignalP"/>
    </source>
</evidence>
<name>A0A2T9Y2L9_9FUNG</name>
<proteinExistence type="predicted"/>
<feature type="compositionally biased region" description="Polar residues" evidence="1">
    <location>
        <begin position="242"/>
        <end position="264"/>
    </location>
</feature>
<comment type="caution">
    <text evidence="3">The sequence shown here is derived from an EMBL/GenBank/DDBJ whole genome shotgun (WGS) entry which is preliminary data.</text>
</comment>